<dbReference type="PANTHER" id="PTHR11559">
    <property type="entry name" value="CARBOXYLESTERASE"/>
    <property type="match status" value="1"/>
</dbReference>
<protein>
    <recommendedName>
        <fullName evidence="3">Carboxylic ester hydrolase</fullName>
        <ecNumber evidence="3">3.1.1.-</ecNumber>
    </recommendedName>
</protein>
<organism evidence="5 6">
    <name type="scientific">Diplodia seriata</name>
    <dbReference type="NCBI Taxonomy" id="420778"/>
    <lineage>
        <taxon>Eukaryota</taxon>
        <taxon>Fungi</taxon>
        <taxon>Dikarya</taxon>
        <taxon>Ascomycota</taxon>
        <taxon>Pezizomycotina</taxon>
        <taxon>Dothideomycetes</taxon>
        <taxon>Dothideomycetes incertae sedis</taxon>
        <taxon>Botryosphaeriales</taxon>
        <taxon>Botryosphaeriaceae</taxon>
        <taxon>Diplodia</taxon>
    </lineage>
</organism>
<feature type="domain" description="Carboxylesterase type B" evidence="4">
    <location>
        <begin position="36"/>
        <end position="496"/>
    </location>
</feature>
<dbReference type="Gene3D" id="3.40.50.1820">
    <property type="entry name" value="alpha/beta hydrolase"/>
    <property type="match status" value="1"/>
</dbReference>
<evidence type="ECO:0000313" key="5">
    <source>
        <dbReference type="EMBL" id="OMP85663.1"/>
    </source>
</evidence>
<reference evidence="5" key="1">
    <citation type="submission" date="2017-01" db="EMBL/GenBank/DDBJ databases">
        <title>Draft genome sequence of Diplodia seriata F98.1, a fungal species involved in grapevine trunk diseases.</title>
        <authorList>
            <person name="Robert-Siegwald G."/>
            <person name="Vallet J."/>
            <person name="Abou-Mansour E."/>
            <person name="Xu J."/>
            <person name="Rey P."/>
            <person name="Bertsch C."/>
            <person name="Rego C."/>
            <person name="Larignon P."/>
            <person name="Fontaine F."/>
            <person name="Lebrun M.-H."/>
        </authorList>
    </citation>
    <scope>NUCLEOTIDE SEQUENCE [LARGE SCALE GENOMIC DNA]</scope>
    <source>
        <strain evidence="5">F98.1</strain>
    </source>
</reference>
<dbReference type="InterPro" id="IPR019826">
    <property type="entry name" value="Carboxylesterase_B_AS"/>
</dbReference>
<dbReference type="Pfam" id="PF00135">
    <property type="entry name" value="COesterase"/>
    <property type="match status" value="1"/>
</dbReference>
<dbReference type="InterPro" id="IPR050309">
    <property type="entry name" value="Type-B_Carboxylest/Lipase"/>
</dbReference>
<dbReference type="GO" id="GO:0016787">
    <property type="term" value="F:hydrolase activity"/>
    <property type="evidence" value="ECO:0007669"/>
    <property type="project" value="UniProtKB-KW"/>
</dbReference>
<name>A0A1S8BEC5_9PEZI</name>
<dbReference type="OrthoDB" id="408631at2759"/>
<keyword evidence="2 3" id="KW-0378">Hydrolase</keyword>
<dbReference type="STRING" id="420778.A0A1S8BEC5"/>
<gene>
    <name evidence="5" type="ORF">BK809_0004334</name>
</gene>
<dbReference type="InterPro" id="IPR002018">
    <property type="entry name" value="CarbesteraseB"/>
</dbReference>
<sequence length="557" mass="59749">MGIVEALIDTAACAVLATAAIVTGHAGTTCEGAPAALTSSGLVTGAIENGTGNHVFLGIPYADSTAGQNRWKPPHSPATSWGLFNATEYGSTCAQAGISSSLAAQGEDCLNLNIWAPAHGRHLPVFVYIYGGAMVTGGSSNSQWQGSNFASKDVIYVNFNYRESIFGAPNAAELSGTSQNFNILDVDAALKWVHDNIAAFGGNKNHIVVGGHSSGSVMVDHYLWNHPDTWLAGAIEMSANAESGPGYATENVGLETVMADVANSTGKALSTLNDLRQVSAYDIETSKFNSTYNTWFSPIIDNITRFSDYPGRFAAGNYPKNLPLIVGNSDEEGKIFSLVYSAENSDFSSWINTFDADLAHISDEDLLASYNESDYDSVSLMSGTSYADARFFCPTDYLLDVRASEQPTWAYRWFGNYSNVLGVPGMGTSHGSEVPFFHGGNQCFEDLDDVTEEQQALADWMNDWFVAWIKNPAAGPGWDKATPKSGPLAKLGVPGNETEVIIGETSEYNSRCQNVSHNSSTLASLAILSPRRWPSPTSAKDDYLGIFPFRYASSITN</sequence>
<dbReference type="SUPFAM" id="SSF53474">
    <property type="entry name" value="alpha/beta-Hydrolases"/>
    <property type="match status" value="1"/>
</dbReference>
<evidence type="ECO:0000256" key="2">
    <source>
        <dbReference type="ARBA" id="ARBA00022801"/>
    </source>
</evidence>
<feature type="signal peptide" evidence="3">
    <location>
        <begin position="1"/>
        <end position="19"/>
    </location>
</feature>
<accession>A0A1S8BEC5</accession>
<keyword evidence="3" id="KW-0732">Signal</keyword>
<evidence type="ECO:0000259" key="4">
    <source>
        <dbReference type="Pfam" id="PF00135"/>
    </source>
</evidence>
<comment type="caution">
    <text evidence="5">The sequence shown here is derived from an EMBL/GenBank/DDBJ whole genome shotgun (WGS) entry which is preliminary data.</text>
</comment>
<dbReference type="AlphaFoldDB" id="A0A1S8BEC5"/>
<comment type="similarity">
    <text evidence="1 3">Belongs to the type-B carboxylesterase/lipase family.</text>
</comment>
<dbReference type="EMBL" id="MSZU01000084">
    <property type="protein sequence ID" value="OMP85663.1"/>
    <property type="molecule type" value="Genomic_DNA"/>
</dbReference>
<proteinExistence type="inferred from homology"/>
<evidence type="ECO:0000256" key="3">
    <source>
        <dbReference type="RuleBase" id="RU361235"/>
    </source>
</evidence>
<dbReference type="Proteomes" id="UP000190776">
    <property type="component" value="Unassembled WGS sequence"/>
</dbReference>
<dbReference type="PROSITE" id="PS00122">
    <property type="entry name" value="CARBOXYLESTERASE_B_1"/>
    <property type="match status" value="1"/>
</dbReference>
<dbReference type="InterPro" id="IPR029058">
    <property type="entry name" value="AB_hydrolase_fold"/>
</dbReference>
<evidence type="ECO:0000313" key="6">
    <source>
        <dbReference type="Proteomes" id="UP000190776"/>
    </source>
</evidence>
<feature type="chain" id="PRO_5011832708" description="Carboxylic ester hydrolase" evidence="3">
    <location>
        <begin position="20"/>
        <end position="557"/>
    </location>
</feature>
<dbReference type="EC" id="3.1.1.-" evidence="3"/>
<evidence type="ECO:0000256" key="1">
    <source>
        <dbReference type="ARBA" id="ARBA00005964"/>
    </source>
</evidence>